<accession>A0A9D1MLN9</accession>
<sequence>MKTREESMCNFIGVEILAANALIDLLEANKGRSITLKTLNKFGIEVVEYLEKNFNEKSVVLFDRERIGNLVLDYSDMFTLQEDTLTVNEGVSTERLRDRFRGPLTYEILKAIIDCDVTKIEVA</sequence>
<reference evidence="1" key="2">
    <citation type="journal article" date="2021" name="PeerJ">
        <title>Extensive microbial diversity within the chicken gut microbiome revealed by metagenomics and culture.</title>
        <authorList>
            <person name="Gilroy R."/>
            <person name="Ravi A."/>
            <person name="Getino M."/>
            <person name="Pursley I."/>
            <person name="Horton D.L."/>
            <person name="Alikhan N.F."/>
            <person name="Baker D."/>
            <person name="Gharbi K."/>
            <person name="Hall N."/>
            <person name="Watson M."/>
            <person name="Adriaenssens E.M."/>
            <person name="Foster-Nyarko E."/>
            <person name="Jarju S."/>
            <person name="Secka A."/>
            <person name="Antonio M."/>
            <person name="Oren A."/>
            <person name="Chaudhuri R.R."/>
            <person name="La Ragione R."/>
            <person name="Hildebrand F."/>
            <person name="Pallen M.J."/>
        </authorList>
    </citation>
    <scope>NUCLEOTIDE SEQUENCE</scope>
    <source>
        <strain evidence="1">9366</strain>
    </source>
</reference>
<evidence type="ECO:0000313" key="2">
    <source>
        <dbReference type="Proteomes" id="UP000824145"/>
    </source>
</evidence>
<reference evidence="1" key="1">
    <citation type="submission" date="2020-10" db="EMBL/GenBank/DDBJ databases">
        <authorList>
            <person name="Gilroy R."/>
        </authorList>
    </citation>
    <scope>NUCLEOTIDE SEQUENCE</scope>
    <source>
        <strain evidence="1">9366</strain>
    </source>
</reference>
<organism evidence="1 2">
    <name type="scientific">Candidatus Caccalectryoclostridium excrementigallinarum</name>
    <dbReference type="NCBI Taxonomy" id="2840710"/>
    <lineage>
        <taxon>Bacteria</taxon>
        <taxon>Bacillati</taxon>
        <taxon>Bacillota</taxon>
        <taxon>Clostridia</taxon>
        <taxon>Christensenellales</taxon>
        <taxon>Christensenellaceae</taxon>
        <taxon>Christensenellaceae incertae sedis</taxon>
        <taxon>Candidatus Caccalectryoclostridium</taxon>
    </lineage>
</organism>
<comment type="caution">
    <text evidence="1">The sequence shown here is derived from an EMBL/GenBank/DDBJ whole genome shotgun (WGS) entry which is preliminary data.</text>
</comment>
<proteinExistence type="predicted"/>
<protein>
    <submittedName>
        <fullName evidence="1">Uncharacterized protein</fullName>
    </submittedName>
</protein>
<evidence type="ECO:0000313" key="1">
    <source>
        <dbReference type="EMBL" id="HIU62358.1"/>
    </source>
</evidence>
<dbReference type="EMBL" id="DVNJ01000002">
    <property type="protein sequence ID" value="HIU62358.1"/>
    <property type="molecule type" value="Genomic_DNA"/>
</dbReference>
<dbReference type="Proteomes" id="UP000824145">
    <property type="component" value="Unassembled WGS sequence"/>
</dbReference>
<name>A0A9D1MLN9_9FIRM</name>
<gene>
    <name evidence="1" type="ORF">IAB07_01130</name>
</gene>
<dbReference type="AlphaFoldDB" id="A0A9D1MLN9"/>